<proteinExistence type="predicted"/>
<sequence>MPVLQKNVLLRELTIYKTEEGAQVEVQFEVETFWLSLNQIAILFERDKSIISRHFKNIFDSGELQKEVVVAKNATTTQHGAVKGKTQTRQVEYYNLDAILSVGYRVNSKRGTQFRQWATQHLKEHLVKGYTVNQKKLEQLQKTVMFN</sequence>
<dbReference type="EMBL" id="RJTM01000078">
    <property type="protein sequence ID" value="RNL86699.1"/>
    <property type="molecule type" value="Genomic_DNA"/>
</dbReference>
<accession>A0A3N0EG87</accession>
<dbReference type="OrthoDB" id="9802752at2"/>
<dbReference type="AlphaFoldDB" id="A0A3N0EG87"/>
<protein>
    <submittedName>
        <fullName evidence="1">Virulence factor</fullName>
    </submittedName>
</protein>
<dbReference type="PANTHER" id="PTHR35810:SF1">
    <property type="entry name" value="CYTOPLASMIC PROTEIN"/>
    <property type="match status" value="1"/>
</dbReference>
<dbReference type="PANTHER" id="PTHR35810">
    <property type="entry name" value="CYTOPLASMIC PROTEIN-RELATED"/>
    <property type="match status" value="1"/>
</dbReference>
<dbReference type="Proteomes" id="UP000267469">
    <property type="component" value="Unassembled WGS sequence"/>
</dbReference>
<reference evidence="1 2" key="1">
    <citation type="submission" date="2018-10" db="EMBL/GenBank/DDBJ databases">
        <title>Sinomicrobium pectinilyticum sp. nov., a pectinase-producing bacterium isolated from alkaline and saline soil, and emended description of the genus Sinomicrobium.</title>
        <authorList>
            <person name="Cheng B."/>
            <person name="Li C."/>
            <person name="Lai Q."/>
            <person name="Du M."/>
            <person name="Shao Z."/>
            <person name="Xu P."/>
            <person name="Yang C."/>
        </authorList>
    </citation>
    <scope>NUCLEOTIDE SEQUENCE [LARGE SCALE GENOMIC DNA]</scope>
    <source>
        <strain evidence="1 2">5DNS001</strain>
    </source>
</reference>
<comment type="caution">
    <text evidence="1">The sequence shown here is derived from an EMBL/GenBank/DDBJ whole genome shotgun (WGS) entry which is preliminary data.</text>
</comment>
<keyword evidence="2" id="KW-1185">Reference proteome</keyword>
<gene>
    <name evidence="1" type="ORF">ED312_11240</name>
</gene>
<evidence type="ECO:0000313" key="2">
    <source>
        <dbReference type="Proteomes" id="UP000267469"/>
    </source>
</evidence>
<dbReference type="RefSeq" id="WP_123216116.1">
    <property type="nucleotide sequence ID" value="NZ_RJTM01000078.1"/>
</dbReference>
<dbReference type="Pfam" id="PF13310">
    <property type="entry name" value="Virulence_RhuM"/>
    <property type="match status" value="1"/>
</dbReference>
<organism evidence="1 2">
    <name type="scientific">Sinomicrobium pectinilyticum</name>
    <dbReference type="NCBI Taxonomy" id="1084421"/>
    <lineage>
        <taxon>Bacteria</taxon>
        <taxon>Pseudomonadati</taxon>
        <taxon>Bacteroidota</taxon>
        <taxon>Flavobacteriia</taxon>
        <taxon>Flavobacteriales</taxon>
        <taxon>Flavobacteriaceae</taxon>
        <taxon>Sinomicrobium</taxon>
    </lineage>
</organism>
<dbReference type="InterPro" id="IPR011204">
    <property type="entry name" value="Virulence_RhuM-like"/>
</dbReference>
<name>A0A3N0EG87_SINP1</name>
<evidence type="ECO:0000313" key="1">
    <source>
        <dbReference type="EMBL" id="RNL86699.1"/>
    </source>
</evidence>